<accession>X1HQG2</accession>
<dbReference type="EMBL" id="BARU01017349">
    <property type="protein sequence ID" value="GAH59310.1"/>
    <property type="molecule type" value="Genomic_DNA"/>
</dbReference>
<organism evidence="1">
    <name type="scientific">marine sediment metagenome</name>
    <dbReference type="NCBI Taxonomy" id="412755"/>
    <lineage>
        <taxon>unclassified sequences</taxon>
        <taxon>metagenomes</taxon>
        <taxon>ecological metagenomes</taxon>
    </lineage>
</organism>
<sequence>LKLSCVRWLKKFNIKMRTRSEALRGRKFTKAWKEKISKALVGNKNQSGGSNV</sequence>
<protein>
    <submittedName>
        <fullName evidence="1">Uncharacterized protein</fullName>
    </submittedName>
</protein>
<reference evidence="1" key="1">
    <citation type="journal article" date="2014" name="Front. Microbiol.">
        <title>High frequency of phylogenetically diverse reductive dehalogenase-homologous genes in deep subseafloor sedimentary metagenomes.</title>
        <authorList>
            <person name="Kawai M."/>
            <person name="Futagami T."/>
            <person name="Toyoda A."/>
            <person name="Takaki Y."/>
            <person name="Nishi S."/>
            <person name="Hori S."/>
            <person name="Arai W."/>
            <person name="Tsubouchi T."/>
            <person name="Morono Y."/>
            <person name="Uchiyama I."/>
            <person name="Ito T."/>
            <person name="Fujiyama A."/>
            <person name="Inagaki F."/>
            <person name="Takami H."/>
        </authorList>
    </citation>
    <scope>NUCLEOTIDE SEQUENCE</scope>
    <source>
        <strain evidence="1">Expedition CK06-06</strain>
    </source>
</reference>
<feature type="non-terminal residue" evidence="1">
    <location>
        <position position="1"/>
    </location>
</feature>
<comment type="caution">
    <text evidence="1">The sequence shown here is derived from an EMBL/GenBank/DDBJ whole genome shotgun (WGS) entry which is preliminary data.</text>
</comment>
<dbReference type="AlphaFoldDB" id="X1HQG2"/>
<name>X1HQG2_9ZZZZ</name>
<proteinExistence type="predicted"/>
<evidence type="ECO:0000313" key="1">
    <source>
        <dbReference type="EMBL" id="GAH59310.1"/>
    </source>
</evidence>
<gene>
    <name evidence="1" type="ORF">S03H2_28794</name>
</gene>